<evidence type="ECO:0000313" key="2">
    <source>
        <dbReference type="EMBL" id="KNG95510.1"/>
    </source>
</evidence>
<accession>A0A0L1JUS8</accession>
<name>A0A0L1JUS8_9RHOB</name>
<dbReference type="Proteomes" id="UP000036938">
    <property type="component" value="Unassembled WGS sequence"/>
</dbReference>
<evidence type="ECO:0000256" key="1">
    <source>
        <dbReference type="SAM" id="SignalP"/>
    </source>
</evidence>
<comment type="caution">
    <text evidence="2">The sequence shown here is derived from an EMBL/GenBank/DDBJ whole genome shotgun (WGS) entry which is preliminary data.</text>
</comment>
<gene>
    <name evidence="2" type="ORF">ATO11_02650</name>
</gene>
<organism evidence="2 3">
    <name type="scientific">Pseudaestuariivita atlantica</name>
    <dbReference type="NCBI Taxonomy" id="1317121"/>
    <lineage>
        <taxon>Bacteria</taxon>
        <taxon>Pseudomonadati</taxon>
        <taxon>Pseudomonadota</taxon>
        <taxon>Alphaproteobacteria</taxon>
        <taxon>Rhodobacterales</taxon>
        <taxon>Paracoccaceae</taxon>
        <taxon>Pseudaestuariivita</taxon>
    </lineage>
</organism>
<dbReference type="AlphaFoldDB" id="A0A0L1JUS8"/>
<dbReference type="EMBL" id="AQQZ01000001">
    <property type="protein sequence ID" value="KNG95510.1"/>
    <property type="molecule type" value="Genomic_DNA"/>
</dbReference>
<keyword evidence="3" id="KW-1185">Reference proteome</keyword>
<sequence length="280" mass="30351">MRAIARIGAAIATCLALPGAALAKDPDTRDFCGELRAIAGVGRVIPEALSLDYQRSLPCITSALPEFADRLNSREFAGKSPWLREYLSLTDTAAEILQTYGAPAVRVFREHDSLAVIDALAAGARHTERGVRINSAVILSNVIDNTSTCVVLDHLAAPVRESEVDNPDIVGRSNLIGTTLSVALWAHRDNALALKQTLDRIRERISGLPDAVQNNLVKTKGRIEAVEARLDAARNGEGLISPDHGKAFIDVPLPEEMRAACAAHTYRYWLTDNPYIPVTQ</sequence>
<evidence type="ECO:0008006" key="4">
    <source>
        <dbReference type="Google" id="ProtNLM"/>
    </source>
</evidence>
<feature type="chain" id="PRO_5005554316" description="Imelysin-like domain-containing protein" evidence="1">
    <location>
        <begin position="24"/>
        <end position="280"/>
    </location>
</feature>
<reference evidence="2 3" key="1">
    <citation type="journal article" date="2015" name="Int. J. Syst. Evol. Microbiol.">
        <title>Aestuariivita atlantica sp. nov., isolated from deep sea sediment of the Atlantic Ocean.</title>
        <authorList>
            <person name="Li G."/>
            <person name="Lai Q."/>
            <person name="Du Y."/>
            <person name="Liu X."/>
            <person name="Sun F."/>
            <person name="Shao Z."/>
        </authorList>
    </citation>
    <scope>NUCLEOTIDE SEQUENCE [LARGE SCALE GENOMIC DNA]</scope>
    <source>
        <strain evidence="2 3">22II-S11-z3</strain>
    </source>
</reference>
<keyword evidence="1" id="KW-0732">Signal</keyword>
<feature type="signal peptide" evidence="1">
    <location>
        <begin position="1"/>
        <end position="23"/>
    </location>
</feature>
<evidence type="ECO:0000313" key="3">
    <source>
        <dbReference type="Proteomes" id="UP000036938"/>
    </source>
</evidence>
<proteinExistence type="predicted"/>
<protein>
    <recommendedName>
        <fullName evidence="4">Imelysin-like domain-containing protein</fullName>
    </recommendedName>
</protein>